<proteinExistence type="predicted"/>
<dbReference type="SUPFAM" id="SSF54523">
    <property type="entry name" value="Pili subunits"/>
    <property type="match status" value="1"/>
</dbReference>
<keyword evidence="1" id="KW-0812">Transmembrane</keyword>
<dbReference type="InterPro" id="IPR012902">
    <property type="entry name" value="N_methyl_site"/>
</dbReference>
<name>A0A0B7MPQ7_9FIRM</name>
<dbReference type="OrthoDB" id="1727004at2"/>
<keyword evidence="3" id="KW-1185">Reference proteome</keyword>
<keyword evidence="1" id="KW-1133">Transmembrane helix</keyword>
<dbReference type="Pfam" id="PF07963">
    <property type="entry name" value="N_methyl"/>
    <property type="match status" value="1"/>
</dbReference>
<dbReference type="AlphaFoldDB" id="A0A0B7MPQ7"/>
<evidence type="ECO:0000256" key="1">
    <source>
        <dbReference type="SAM" id="Phobius"/>
    </source>
</evidence>
<protein>
    <submittedName>
        <fullName evidence="2">Putative Tfp pilus assembly protein FimT</fullName>
    </submittedName>
</protein>
<dbReference type="NCBIfam" id="TIGR02532">
    <property type="entry name" value="IV_pilin_GFxxxE"/>
    <property type="match status" value="1"/>
</dbReference>
<keyword evidence="1" id="KW-0472">Membrane</keyword>
<dbReference type="RefSeq" id="WP_052835652.1">
    <property type="nucleotide sequence ID" value="NZ_CDRZ01000270.1"/>
</dbReference>
<feature type="transmembrane region" description="Helical" evidence="1">
    <location>
        <begin position="12"/>
        <end position="36"/>
    </location>
</feature>
<dbReference type="Proteomes" id="UP000046155">
    <property type="component" value="Unassembled WGS sequence"/>
</dbReference>
<dbReference type="EMBL" id="CDRZ01000270">
    <property type="protein sequence ID" value="CEO90021.1"/>
    <property type="molecule type" value="Genomic_DNA"/>
</dbReference>
<organism evidence="2 3">
    <name type="scientific">Syntrophaceticus schinkii</name>
    <dbReference type="NCBI Taxonomy" id="499207"/>
    <lineage>
        <taxon>Bacteria</taxon>
        <taxon>Bacillati</taxon>
        <taxon>Bacillota</taxon>
        <taxon>Clostridia</taxon>
        <taxon>Thermoanaerobacterales</taxon>
        <taxon>Thermoanaerobacterales Family III. Incertae Sedis</taxon>
        <taxon>Syntrophaceticus</taxon>
    </lineage>
</organism>
<accession>A0A0B7MPQ7</accession>
<reference evidence="3" key="1">
    <citation type="submission" date="2015-01" db="EMBL/GenBank/DDBJ databases">
        <authorList>
            <person name="Manzoor Shahid"/>
            <person name="Zubair Saima"/>
        </authorList>
    </citation>
    <scope>NUCLEOTIDE SEQUENCE [LARGE SCALE GENOMIC DNA]</scope>
    <source>
        <strain evidence="3">Sp3</strain>
    </source>
</reference>
<dbReference type="InterPro" id="IPR045584">
    <property type="entry name" value="Pilin-like"/>
</dbReference>
<gene>
    <name evidence="2" type="ORF">SSCH_700006</name>
</gene>
<sequence length="166" mass="18635">MMKKRLVRQNSIYKAVHGFTIIEVVVVLLITGIVFITASPLTGKAAASFNLRHTAFQMAEDIRELQQRALSESSHQYLIEFYPDHYIMKKSIHPVNIRIATVHLPNTIRVEHTNFPEDQIRFSEKGTPSPAGGSIKITDQATGKCKFVIIASITGRVRVSDKPPDH</sequence>
<evidence type="ECO:0000313" key="2">
    <source>
        <dbReference type="EMBL" id="CEO90021.1"/>
    </source>
</evidence>
<evidence type="ECO:0000313" key="3">
    <source>
        <dbReference type="Proteomes" id="UP000046155"/>
    </source>
</evidence>